<dbReference type="STRING" id="1051890.A0A3N4LUX9"/>
<accession>A0A3N4LUX9</accession>
<dbReference type="GO" id="GO:0008757">
    <property type="term" value="F:S-adenosylmethionine-dependent methyltransferase activity"/>
    <property type="evidence" value="ECO:0007669"/>
    <property type="project" value="InterPro"/>
</dbReference>
<evidence type="ECO:0000256" key="1">
    <source>
        <dbReference type="ARBA" id="ARBA00022553"/>
    </source>
</evidence>
<dbReference type="EMBL" id="ML121539">
    <property type="protein sequence ID" value="RPB25002.1"/>
    <property type="molecule type" value="Genomic_DNA"/>
</dbReference>
<evidence type="ECO:0000313" key="5">
    <source>
        <dbReference type="EMBL" id="RPB25002.1"/>
    </source>
</evidence>
<dbReference type="AlphaFoldDB" id="A0A3N4LUX9"/>
<dbReference type="OrthoDB" id="276151at2759"/>
<keyword evidence="4" id="KW-0949">S-adenosyl-L-methionine</keyword>
<keyword evidence="3 5" id="KW-0808">Transferase</keyword>
<evidence type="ECO:0000256" key="4">
    <source>
        <dbReference type="ARBA" id="ARBA00022691"/>
    </source>
</evidence>
<dbReference type="PANTHER" id="PTHR32183:SF6">
    <property type="entry name" value="CYSTEINE SULFINATE DESULFINASE_CYSTEINE DESULFURASE AND RELATED ENZYMES"/>
    <property type="match status" value="1"/>
</dbReference>
<dbReference type="GO" id="GO:0032259">
    <property type="term" value="P:methylation"/>
    <property type="evidence" value="ECO:0007669"/>
    <property type="project" value="UniProtKB-KW"/>
</dbReference>
<keyword evidence="2 5" id="KW-0489">Methyltransferase</keyword>
<evidence type="ECO:0000256" key="2">
    <source>
        <dbReference type="ARBA" id="ARBA00022603"/>
    </source>
</evidence>
<organism evidence="5 6">
    <name type="scientific">Terfezia boudieri ATCC MYA-4762</name>
    <dbReference type="NCBI Taxonomy" id="1051890"/>
    <lineage>
        <taxon>Eukaryota</taxon>
        <taxon>Fungi</taxon>
        <taxon>Dikarya</taxon>
        <taxon>Ascomycota</taxon>
        <taxon>Pezizomycotina</taxon>
        <taxon>Pezizomycetes</taxon>
        <taxon>Pezizales</taxon>
        <taxon>Pezizaceae</taxon>
        <taxon>Terfezia</taxon>
    </lineage>
</organism>
<sequence>MDLITDPDRLRLAQTFDRPVEEQSTQWNRLWVDNFMPWDQGFSSPALVDLLSSATTGSALVGSTGAAAAAIQSAVKKAQKYAVVPGCGKGYDVKLLAEHGFVSYGVDIAEKAVEIARECYNEYGLADEGEDGKGKVKFVLGDYFKDDWVKREVVGEEGQAEGSVDLIYDYTFLCALHPTLRAQWAKRMANLLAKGTGLLICLEFPLHKPLEIPGPPWGLRSHIYDELLSGDFELVERYKPERSHKAGQGTDMLSVWRRKA</sequence>
<dbReference type="InterPro" id="IPR008854">
    <property type="entry name" value="TPMT"/>
</dbReference>
<gene>
    <name evidence="5" type="ORF">L211DRAFT_861588</name>
</gene>
<evidence type="ECO:0000256" key="3">
    <source>
        <dbReference type="ARBA" id="ARBA00022679"/>
    </source>
</evidence>
<dbReference type="Pfam" id="PF05724">
    <property type="entry name" value="TPMT"/>
    <property type="match status" value="1"/>
</dbReference>
<protein>
    <submittedName>
        <fullName evidence="5">S-adenosyl-L-methionine-dependent methyltransferase</fullName>
    </submittedName>
</protein>
<evidence type="ECO:0000313" key="6">
    <source>
        <dbReference type="Proteomes" id="UP000267821"/>
    </source>
</evidence>
<name>A0A3N4LUX9_9PEZI</name>
<dbReference type="InParanoid" id="A0A3N4LUX9"/>
<dbReference type="SUPFAM" id="SSF53335">
    <property type="entry name" value="S-adenosyl-L-methionine-dependent methyltransferases"/>
    <property type="match status" value="1"/>
</dbReference>
<dbReference type="PANTHER" id="PTHR32183">
    <property type="match status" value="1"/>
</dbReference>
<proteinExistence type="predicted"/>
<reference evidence="5 6" key="1">
    <citation type="journal article" date="2018" name="Nat. Ecol. Evol.">
        <title>Pezizomycetes genomes reveal the molecular basis of ectomycorrhizal truffle lifestyle.</title>
        <authorList>
            <person name="Murat C."/>
            <person name="Payen T."/>
            <person name="Noel B."/>
            <person name="Kuo A."/>
            <person name="Morin E."/>
            <person name="Chen J."/>
            <person name="Kohler A."/>
            <person name="Krizsan K."/>
            <person name="Balestrini R."/>
            <person name="Da Silva C."/>
            <person name="Montanini B."/>
            <person name="Hainaut M."/>
            <person name="Levati E."/>
            <person name="Barry K.W."/>
            <person name="Belfiori B."/>
            <person name="Cichocki N."/>
            <person name="Clum A."/>
            <person name="Dockter R.B."/>
            <person name="Fauchery L."/>
            <person name="Guy J."/>
            <person name="Iotti M."/>
            <person name="Le Tacon F."/>
            <person name="Lindquist E.A."/>
            <person name="Lipzen A."/>
            <person name="Malagnac F."/>
            <person name="Mello A."/>
            <person name="Molinier V."/>
            <person name="Miyauchi S."/>
            <person name="Poulain J."/>
            <person name="Riccioni C."/>
            <person name="Rubini A."/>
            <person name="Sitrit Y."/>
            <person name="Splivallo R."/>
            <person name="Traeger S."/>
            <person name="Wang M."/>
            <person name="Zifcakova L."/>
            <person name="Wipf D."/>
            <person name="Zambonelli A."/>
            <person name="Paolocci F."/>
            <person name="Nowrousian M."/>
            <person name="Ottonello S."/>
            <person name="Baldrian P."/>
            <person name="Spatafora J.W."/>
            <person name="Henrissat B."/>
            <person name="Nagy L.G."/>
            <person name="Aury J.M."/>
            <person name="Wincker P."/>
            <person name="Grigoriev I.V."/>
            <person name="Bonfante P."/>
            <person name="Martin F.M."/>
        </authorList>
    </citation>
    <scope>NUCLEOTIDE SEQUENCE [LARGE SCALE GENOMIC DNA]</scope>
    <source>
        <strain evidence="5 6">ATCC MYA-4762</strain>
    </source>
</reference>
<keyword evidence="1" id="KW-0597">Phosphoprotein</keyword>
<dbReference type="PROSITE" id="PS51585">
    <property type="entry name" value="SAM_MT_TPMT"/>
    <property type="match status" value="1"/>
</dbReference>
<dbReference type="CDD" id="cd02440">
    <property type="entry name" value="AdoMet_MTases"/>
    <property type="match status" value="1"/>
</dbReference>
<dbReference type="Proteomes" id="UP000267821">
    <property type="component" value="Unassembled WGS sequence"/>
</dbReference>
<dbReference type="InterPro" id="IPR029063">
    <property type="entry name" value="SAM-dependent_MTases_sf"/>
</dbReference>
<dbReference type="Gene3D" id="3.40.50.150">
    <property type="entry name" value="Vaccinia Virus protein VP39"/>
    <property type="match status" value="1"/>
</dbReference>
<keyword evidence="6" id="KW-1185">Reference proteome</keyword>